<dbReference type="Proteomes" id="UP001224359">
    <property type="component" value="Unassembled WGS sequence"/>
</dbReference>
<evidence type="ECO:0000259" key="2">
    <source>
        <dbReference type="Pfam" id="PF02120"/>
    </source>
</evidence>
<feature type="region of interest" description="Disordered" evidence="1">
    <location>
        <begin position="16"/>
        <end position="57"/>
    </location>
</feature>
<reference evidence="3 4" key="1">
    <citation type="submission" date="2023-07" db="EMBL/GenBank/DDBJ databases">
        <title>Genomic Encyclopedia of Type Strains, Phase IV (KMG-IV): sequencing the most valuable type-strain genomes for metagenomic binning, comparative biology and taxonomic classification.</title>
        <authorList>
            <person name="Goeker M."/>
        </authorList>
    </citation>
    <scope>NUCLEOTIDE SEQUENCE [LARGE SCALE GENOMIC DNA]</scope>
    <source>
        <strain evidence="3 4">DSM 16460</strain>
    </source>
</reference>
<accession>A0ABT9VDT6</accession>
<dbReference type="Gene3D" id="3.30.750.140">
    <property type="match status" value="1"/>
</dbReference>
<keyword evidence="3" id="KW-0282">Flagellum</keyword>
<proteinExistence type="predicted"/>
<dbReference type="EMBL" id="JAUSTQ010000003">
    <property type="protein sequence ID" value="MDQ0159091.1"/>
    <property type="molecule type" value="Genomic_DNA"/>
</dbReference>
<dbReference type="RefSeq" id="WP_306975293.1">
    <property type="nucleotide sequence ID" value="NZ_JAUSTQ010000003.1"/>
</dbReference>
<dbReference type="Pfam" id="PF02120">
    <property type="entry name" value="Flg_hook"/>
    <property type="match status" value="1"/>
</dbReference>
<dbReference type="InterPro" id="IPR021136">
    <property type="entry name" value="Flagellar_hook_control-like_C"/>
</dbReference>
<feature type="compositionally biased region" description="Acidic residues" evidence="1">
    <location>
        <begin position="467"/>
        <end position="493"/>
    </location>
</feature>
<comment type="caution">
    <text evidence="3">The sequence shown here is derived from an EMBL/GenBank/DDBJ whole genome shotgun (WGS) entry which is preliminary data.</text>
</comment>
<feature type="domain" description="Flagellar hook-length control protein-like C-terminal" evidence="2">
    <location>
        <begin position="385"/>
        <end position="456"/>
    </location>
</feature>
<keyword evidence="4" id="KW-1185">Reference proteome</keyword>
<keyword evidence="3" id="KW-0969">Cilium</keyword>
<evidence type="ECO:0000313" key="3">
    <source>
        <dbReference type="EMBL" id="MDQ0159091.1"/>
    </source>
</evidence>
<organism evidence="3 4">
    <name type="scientific">Alkalibacillus salilacus</name>
    <dbReference type="NCBI Taxonomy" id="284582"/>
    <lineage>
        <taxon>Bacteria</taxon>
        <taxon>Bacillati</taxon>
        <taxon>Bacillota</taxon>
        <taxon>Bacilli</taxon>
        <taxon>Bacillales</taxon>
        <taxon>Bacillaceae</taxon>
        <taxon>Alkalibacillus</taxon>
    </lineage>
</organism>
<evidence type="ECO:0000313" key="4">
    <source>
        <dbReference type="Proteomes" id="UP001224359"/>
    </source>
</evidence>
<dbReference type="InterPro" id="IPR038610">
    <property type="entry name" value="FliK-like_C_sf"/>
</dbReference>
<protein>
    <submittedName>
        <fullName evidence="3">Flagellar hook-length control protein FliK</fullName>
    </submittedName>
</protein>
<sequence>MNGLVAMMPTAQSQPIMNNANVKSPNGQGFKNAYDSASSRHSSQSVENSGQTMSESEVKSLVEKVQKELESEDGDITKVVESLSDEDTTKLLNTINQLMGQSNSFMNQLNVDDLNALGKLLLETHNQMTSSDTSNQSLPLEKILGSIKQIQSKSDVDLSQLTEKDLSNLIESIDNLSLEELGLSLDEFKSLLNELDQVNLESLNEDSLQQILESIQQQEVSQLLINTPSINLQQIDSLTTGNQNQVQQTEQALARVIASLFGQQQNMTFNQQSGSSNKWQQLLQQLQQQLNQQNLNQPSVQHKQDVAAIRQSLNQLLNNHSGDQTMPTARLDQLFGDQNQMSKLEQFTIHLARANGQQSTSNMSGQQQMIEQLQKIIQSTNFGRANGAQNLTIQLKPANLGQMTLQFMQMDGQMGVKISVMSQAARDMLESNINQLRHMFQPNQVVIEQRSVDQANTDFTKQHMNDEQAEQEGQEGQLFEEEQLGDIEEEENEQPLSFQDYLVSEEV</sequence>
<dbReference type="CDD" id="cd17470">
    <property type="entry name" value="T3SS_Flik_C"/>
    <property type="match status" value="1"/>
</dbReference>
<feature type="compositionally biased region" description="Polar residues" evidence="1">
    <location>
        <begin position="16"/>
        <end position="55"/>
    </location>
</feature>
<keyword evidence="3" id="KW-0966">Cell projection</keyword>
<evidence type="ECO:0000256" key="1">
    <source>
        <dbReference type="SAM" id="MobiDB-lite"/>
    </source>
</evidence>
<gene>
    <name evidence="3" type="ORF">J2S77_001055</name>
</gene>
<name>A0ABT9VDT6_9BACI</name>
<feature type="region of interest" description="Disordered" evidence="1">
    <location>
        <begin position="464"/>
        <end position="507"/>
    </location>
</feature>